<dbReference type="EMBL" id="LT669839">
    <property type="protein sequence ID" value="SHD77385.1"/>
    <property type="molecule type" value="Genomic_DNA"/>
</dbReference>
<proteinExistence type="predicted"/>
<organism evidence="2 3">
    <name type="scientific">[Clostridium] ultunense Esp</name>
    <dbReference type="NCBI Taxonomy" id="1288971"/>
    <lineage>
        <taxon>Bacteria</taxon>
        <taxon>Bacillati</taxon>
        <taxon>Bacillota</taxon>
        <taxon>Tissierellia</taxon>
        <taxon>Tissierellales</taxon>
        <taxon>Tepidimicrobiaceae</taxon>
        <taxon>Schnuerera</taxon>
    </lineage>
</organism>
<dbReference type="RefSeq" id="WP_208754628.1">
    <property type="nucleotide sequence ID" value="NZ_LT669839.1"/>
</dbReference>
<dbReference type="InterPro" id="IPR015378">
    <property type="entry name" value="Transposase-like_Mu_C"/>
</dbReference>
<keyword evidence="3" id="KW-1185">Reference proteome</keyword>
<dbReference type="AlphaFoldDB" id="A0A1M4PPI3"/>
<name>A0A1M4PPI3_9FIRM</name>
<feature type="domain" description="Transposase-like Mu C-terminal" evidence="1">
    <location>
        <begin position="25"/>
        <end position="78"/>
    </location>
</feature>
<evidence type="ECO:0000259" key="1">
    <source>
        <dbReference type="Pfam" id="PF09299"/>
    </source>
</evidence>
<accession>A0A1M4PPI3</accession>
<sequence>MRPIDKFTKDIDLIKFINSKEEVDYIFLYRVTRKVKNDSTISIQNILFEVPQRYVGDTINIRYDPTSMDKAYIFSNDNLLIDTIYPVKKIDNSKIRREHNVKPVDFSSFNPNENERSMN</sequence>
<protein>
    <submittedName>
        <fullName evidence="2">Transposase</fullName>
    </submittedName>
</protein>
<evidence type="ECO:0000313" key="2">
    <source>
        <dbReference type="EMBL" id="SHD77385.1"/>
    </source>
</evidence>
<dbReference type="Proteomes" id="UP000245423">
    <property type="component" value="Chromosome 1"/>
</dbReference>
<evidence type="ECO:0000313" key="3">
    <source>
        <dbReference type="Proteomes" id="UP000245423"/>
    </source>
</evidence>
<gene>
    <name evidence="2" type="ORF">CUESP1_2028</name>
</gene>
<reference evidence="2 3" key="1">
    <citation type="submission" date="2016-11" db="EMBL/GenBank/DDBJ databases">
        <authorList>
            <person name="Manzoor S."/>
        </authorList>
    </citation>
    <scope>NUCLEOTIDE SEQUENCE [LARGE SCALE GENOMIC DNA]</scope>
    <source>
        <strain evidence="2">Clostridium ultunense strain Esp</strain>
    </source>
</reference>
<dbReference type="Pfam" id="PF09299">
    <property type="entry name" value="Mu-transpos_C"/>
    <property type="match status" value="1"/>
</dbReference>